<dbReference type="AlphaFoldDB" id="E8ZKS3"/>
<proteinExistence type="predicted"/>
<gene>
    <name evidence="1" type="ordered locus">HF1_02310</name>
</gene>
<protein>
    <submittedName>
        <fullName evidence="1">Uncharacterized protein</fullName>
    </submittedName>
</protein>
<reference evidence="1 2" key="1">
    <citation type="journal article" date="2011" name="J. Bacteriol.">
        <title>Complete genome sequence of Mycoplasma haemofelis, a hemotropic mycoplasma.</title>
        <authorList>
            <person name="Barker E.N."/>
            <person name="Helps C.R."/>
            <person name="Peters I.R."/>
            <person name="Darby A.C."/>
            <person name="Radford A.D."/>
            <person name="Tasker S."/>
        </authorList>
    </citation>
    <scope>NUCLEOTIDE SEQUENCE [LARGE SCALE GENOMIC DNA]</scope>
    <source>
        <strain evidence="1 2">Langford 1</strain>
    </source>
</reference>
<sequence>MFGPKSYETLIFEKTKTWWECLHKLHMPELRSKLSKNELRYLVFYMQEIEMTVRSMQEQERTPLESMIDFQRLRRYFFKENRYRYGVKLTDEQVDDLLKIP</sequence>
<keyword evidence="2" id="KW-1185">Reference proteome</keyword>
<organism evidence="1 2">
    <name type="scientific">Mycoplasma haemofelis (strain Langford 1)</name>
    <name type="common">Haemobartonella felis</name>
    <dbReference type="NCBI Taxonomy" id="941640"/>
    <lineage>
        <taxon>Bacteria</taxon>
        <taxon>Bacillati</taxon>
        <taxon>Mycoplasmatota</taxon>
        <taxon>Mollicutes</taxon>
        <taxon>Mycoplasmataceae</taxon>
        <taxon>Mycoplasma</taxon>
    </lineage>
</organism>
<dbReference type="EMBL" id="FR773153">
    <property type="protein sequence ID" value="CBY92239.1"/>
    <property type="molecule type" value="Genomic_DNA"/>
</dbReference>
<dbReference type="OrthoDB" id="9838429at2"/>
<evidence type="ECO:0000313" key="1">
    <source>
        <dbReference type="EMBL" id="CBY92239.1"/>
    </source>
</evidence>
<accession>E8ZKS3</accession>
<dbReference type="Proteomes" id="UP000008637">
    <property type="component" value="Chromosome"/>
</dbReference>
<name>E8ZKS3_MYCHL</name>
<evidence type="ECO:0000313" key="2">
    <source>
        <dbReference type="Proteomes" id="UP000008637"/>
    </source>
</evidence>
<dbReference type="KEGG" id="mha:HF1_02310"/>
<dbReference type="HOGENOM" id="CLU_2288420_0_0_14"/>